<name>A0ABT1HLG7_STRSD</name>
<dbReference type="Gene3D" id="3.40.250.10">
    <property type="entry name" value="Rhodanese-like domain"/>
    <property type="match status" value="1"/>
</dbReference>
<feature type="domain" description="Rhodanese" evidence="1">
    <location>
        <begin position="48"/>
        <end position="138"/>
    </location>
</feature>
<organism evidence="2 3">
    <name type="scientific">Streptoalloteichus tenebrarius (strain ATCC 17920 / DSM 40477 / JCM 4838 / CBS 697.72 / NBRC 16177 / NCIMB 11028 / NRRL B-12390 / A12253. 1 / ISP 5477)</name>
    <name type="common">Streptomyces tenebrarius</name>
    <dbReference type="NCBI Taxonomy" id="1933"/>
    <lineage>
        <taxon>Bacteria</taxon>
        <taxon>Bacillati</taxon>
        <taxon>Actinomycetota</taxon>
        <taxon>Actinomycetes</taxon>
        <taxon>Pseudonocardiales</taxon>
        <taxon>Pseudonocardiaceae</taxon>
        <taxon>Streptoalloteichus</taxon>
    </lineage>
</organism>
<comment type="caution">
    <text evidence="2">The sequence shown here is derived from an EMBL/GenBank/DDBJ whole genome shotgun (WGS) entry which is preliminary data.</text>
</comment>
<dbReference type="RefSeq" id="WP_253667357.1">
    <property type="nucleotide sequence ID" value="NZ_JAMTCP010000001.1"/>
</dbReference>
<evidence type="ECO:0000259" key="1">
    <source>
        <dbReference type="PROSITE" id="PS50206"/>
    </source>
</evidence>
<gene>
    <name evidence="2" type="ORF">LX15_000033</name>
</gene>
<dbReference type="EMBL" id="JAMTCP010000001">
    <property type="protein sequence ID" value="MCP2256350.1"/>
    <property type="molecule type" value="Genomic_DNA"/>
</dbReference>
<dbReference type="Proteomes" id="UP001205311">
    <property type="component" value="Unassembled WGS sequence"/>
</dbReference>
<accession>A0ABT1HLG7</accession>
<dbReference type="SMART" id="SM00450">
    <property type="entry name" value="RHOD"/>
    <property type="match status" value="1"/>
</dbReference>
<dbReference type="PANTHER" id="PTHR43031">
    <property type="entry name" value="FAD-DEPENDENT OXIDOREDUCTASE"/>
    <property type="match status" value="1"/>
</dbReference>
<dbReference type="SUPFAM" id="SSF52821">
    <property type="entry name" value="Rhodanese/Cell cycle control phosphatase"/>
    <property type="match status" value="1"/>
</dbReference>
<dbReference type="InterPro" id="IPR001763">
    <property type="entry name" value="Rhodanese-like_dom"/>
</dbReference>
<dbReference type="InterPro" id="IPR036873">
    <property type="entry name" value="Rhodanese-like_dom_sf"/>
</dbReference>
<sequence length="161" mass="17338">MTSSPQATPESKVGRVPAADPAVAEAHFYTRRTFEADVSDVHADIEAGVADFVLVDTRSEEAWNQGHVPQAIHLPTDDIPERAEVLVDRSKLVVTYCWGPGCNGAVRAAHAFAKLGYRVKEMLGGYEYWVREGFAVEDASGVRRAPVDPLTAPGKGIACAC</sequence>
<reference evidence="2 3" key="1">
    <citation type="submission" date="2022-06" db="EMBL/GenBank/DDBJ databases">
        <title>Genomic Encyclopedia of Archaeal and Bacterial Type Strains, Phase II (KMG-II): from individual species to whole genera.</title>
        <authorList>
            <person name="Goeker M."/>
        </authorList>
    </citation>
    <scope>NUCLEOTIDE SEQUENCE [LARGE SCALE GENOMIC DNA]</scope>
    <source>
        <strain evidence="2 3">DSM 40477</strain>
    </source>
</reference>
<dbReference type="InterPro" id="IPR050229">
    <property type="entry name" value="GlpE_sulfurtransferase"/>
</dbReference>
<keyword evidence="3" id="KW-1185">Reference proteome</keyword>
<protein>
    <submittedName>
        <fullName evidence="2">Rhodanese-related sulfurtransferase</fullName>
    </submittedName>
</protein>
<proteinExistence type="predicted"/>
<dbReference type="PANTHER" id="PTHR43031:SF1">
    <property type="entry name" value="PYRIDINE NUCLEOTIDE-DISULPHIDE OXIDOREDUCTASE"/>
    <property type="match status" value="1"/>
</dbReference>
<evidence type="ECO:0000313" key="3">
    <source>
        <dbReference type="Proteomes" id="UP001205311"/>
    </source>
</evidence>
<dbReference type="Pfam" id="PF00581">
    <property type="entry name" value="Rhodanese"/>
    <property type="match status" value="1"/>
</dbReference>
<dbReference type="PROSITE" id="PS50206">
    <property type="entry name" value="RHODANESE_3"/>
    <property type="match status" value="1"/>
</dbReference>
<evidence type="ECO:0000313" key="2">
    <source>
        <dbReference type="EMBL" id="MCP2256350.1"/>
    </source>
</evidence>